<dbReference type="HOGENOM" id="CLU_009583_8_0_6"/>
<dbReference type="AlphaFoldDB" id="B0VMR7"/>
<proteinExistence type="predicted"/>
<dbReference type="PANTHER" id="PTHR45947:SF3">
    <property type="entry name" value="SULFOQUINOVOSYL TRANSFERASE SQD2"/>
    <property type="match status" value="1"/>
</dbReference>
<protein>
    <recommendedName>
        <fullName evidence="1">Glycosyl transferase family 1 domain-containing protein</fullName>
    </recommendedName>
</protein>
<feature type="domain" description="Glycosyl transferase family 1" evidence="1">
    <location>
        <begin position="198"/>
        <end position="326"/>
    </location>
</feature>
<evidence type="ECO:0000259" key="1">
    <source>
        <dbReference type="Pfam" id="PF00534"/>
    </source>
</evidence>
<dbReference type="Proteomes" id="UP000001741">
    <property type="component" value="Chromosome"/>
</dbReference>
<dbReference type="Gene3D" id="3.40.50.2000">
    <property type="entry name" value="Glycogen Phosphorylase B"/>
    <property type="match status" value="2"/>
</dbReference>
<dbReference type="EMBL" id="CU468230">
    <property type="protein sequence ID" value="CAO99489.1"/>
    <property type="molecule type" value="Genomic_DNA"/>
</dbReference>
<dbReference type="PANTHER" id="PTHR45947">
    <property type="entry name" value="SULFOQUINOVOSYL TRANSFERASE SQD2"/>
    <property type="match status" value="1"/>
</dbReference>
<reference evidence="2 3" key="1">
    <citation type="journal article" date="2008" name="PLoS ONE">
        <title>Comparative analysis of Acinetobacters: three genomes for three lifestyles.</title>
        <authorList>
            <person name="Vallenet D."/>
            <person name="Nordmann P."/>
            <person name="Barbe V."/>
            <person name="Poirel L."/>
            <person name="Mangenot S."/>
            <person name="Bataille E."/>
            <person name="Dossat C."/>
            <person name="Gas S."/>
            <person name="Kreimeyer A."/>
            <person name="Lenoble P."/>
            <person name="Oztas S."/>
            <person name="Poulain J."/>
            <person name="Segurens B."/>
            <person name="Robert C."/>
            <person name="Abergel C."/>
            <person name="Claverie J.M."/>
            <person name="Raoult D."/>
            <person name="Medigue C."/>
            <person name="Weissenbach J."/>
            <person name="Cruveiller S."/>
        </authorList>
    </citation>
    <scope>NUCLEOTIDE SEQUENCE [LARGE SCALE GENOMIC DNA]</scope>
    <source>
        <strain evidence="2 3">SDF</strain>
    </source>
</reference>
<dbReference type="InterPro" id="IPR050194">
    <property type="entry name" value="Glycosyltransferase_grp1"/>
</dbReference>
<name>B0VMR7_ACIBS</name>
<dbReference type="InterPro" id="IPR001296">
    <property type="entry name" value="Glyco_trans_1"/>
</dbReference>
<accession>B0VMR7</accession>
<dbReference type="GO" id="GO:0016757">
    <property type="term" value="F:glycosyltransferase activity"/>
    <property type="evidence" value="ECO:0007669"/>
    <property type="project" value="InterPro"/>
</dbReference>
<gene>
    <name evidence="2" type="ordered locus">ABSDF0076</name>
</gene>
<dbReference type="Pfam" id="PF00534">
    <property type="entry name" value="Glycos_transf_1"/>
    <property type="match status" value="1"/>
</dbReference>
<organism evidence="2 3">
    <name type="scientific">Acinetobacter baumannii (strain SDF)</name>
    <dbReference type="NCBI Taxonomy" id="509170"/>
    <lineage>
        <taxon>Bacteria</taxon>
        <taxon>Pseudomonadati</taxon>
        <taxon>Pseudomonadota</taxon>
        <taxon>Gammaproteobacteria</taxon>
        <taxon>Moraxellales</taxon>
        <taxon>Moraxellaceae</taxon>
        <taxon>Acinetobacter</taxon>
        <taxon>Acinetobacter calcoaceticus/baumannii complex</taxon>
    </lineage>
</organism>
<evidence type="ECO:0000313" key="2">
    <source>
        <dbReference type="EMBL" id="CAO99489.1"/>
    </source>
</evidence>
<dbReference type="SUPFAM" id="SSF53756">
    <property type="entry name" value="UDP-Glycosyltransferase/glycogen phosphorylase"/>
    <property type="match status" value="1"/>
</dbReference>
<dbReference type="BioCyc" id="ABAU509170:GCL9-70-MONOMER"/>
<evidence type="ECO:0000313" key="3">
    <source>
        <dbReference type="Proteomes" id="UP000001741"/>
    </source>
</evidence>
<sequence length="359" mass="40810">MMNILHVAPEYKWSKIFILPIANCQIQQGNKVWISAPNVLENTSELDEAKFVSWNSKYKNIFKHIGRLFLILKMVHKYKINKVYFHTTVDSTLNIFILSLFSSAQLVYVNHGVPYLGYSSIMQYILKLCEIVNINFSHRSITITQSMKQLLEPLNYKKKEITALIPGTLVGVKIPYSSYTDLQSARALLKTNSDNSILKILYVGRLEHRKGIYDLIEAINHTNLNCELTVLGGTANELETELDLLKVKFEGFQSDLRSYYLNADLLCVPSHHEGFGQVYLEAAAHGVIPVCCNIPGPTDLIKHNSNGFIVEAKSPDSILELFEEINLKKFDLDAIQKRAFESVQAYESSQVISNNMDHF</sequence>
<dbReference type="KEGG" id="abm:ABSDF0076"/>